<evidence type="ECO:0000313" key="1">
    <source>
        <dbReference type="EMBL" id="BBX56956.1"/>
    </source>
</evidence>
<sequence length="128" mass="14364">MMKSVSRFADVEYTERATDVITRVSAAIPELLESVSVADLAEHLKNSRNEMAHQLLLDEEKEPLGARQLRWLVVTHITPWLLRALLLLEAGILPGVLHLGHQRSNRYPSTCANVAQFVSELGWELPPS</sequence>
<dbReference type="AlphaFoldDB" id="A0A7I7LA97"/>
<dbReference type="EMBL" id="AP022572">
    <property type="protein sequence ID" value="BBX56956.1"/>
    <property type="molecule type" value="Genomic_DNA"/>
</dbReference>
<dbReference type="Proteomes" id="UP000467164">
    <property type="component" value="Chromosome"/>
</dbReference>
<dbReference type="KEGG" id="msho:MSHO_23010"/>
<organism evidence="1 2">
    <name type="scientific">Mycobacterium shottsii</name>
    <dbReference type="NCBI Taxonomy" id="133549"/>
    <lineage>
        <taxon>Bacteria</taxon>
        <taxon>Bacillati</taxon>
        <taxon>Actinomycetota</taxon>
        <taxon>Actinomycetes</taxon>
        <taxon>Mycobacteriales</taxon>
        <taxon>Mycobacteriaceae</taxon>
        <taxon>Mycobacterium</taxon>
        <taxon>Mycobacterium ulcerans group</taxon>
    </lineage>
</organism>
<accession>A0A7I7LA97</accession>
<reference evidence="1 2" key="1">
    <citation type="journal article" date="2019" name="Emerg. Microbes Infect.">
        <title>Comprehensive subspecies identification of 175 nontuberculous mycobacteria species based on 7547 genomic profiles.</title>
        <authorList>
            <person name="Matsumoto Y."/>
            <person name="Kinjo T."/>
            <person name="Motooka D."/>
            <person name="Nabeya D."/>
            <person name="Jung N."/>
            <person name="Uechi K."/>
            <person name="Horii T."/>
            <person name="Iida T."/>
            <person name="Fujita J."/>
            <person name="Nakamura S."/>
        </authorList>
    </citation>
    <scope>NUCLEOTIDE SEQUENCE [LARGE SCALE GENOMIC DNA]</scope>
    <source>
        <strain evidence="1 2">JCM 12657</strain>
    </source>
</reference>
<gene>
    <name evidence="1" type="ORF">MSHO_23010</name>
</gene>
<evidence type="ECO:0008006" key="3">
    <source>
        <dbReference type="Google" id="ProtNLM"/>
    </source>
</evidence>
<name>A0A7I7LA97_9MYCO</name>
<evidence type="ECO:0000313" key="2">
    <source>
        <dbReference type="Proteomes" id="UP000467164"/>
    </source>
</evidence>
<protein>
    <recommendedName>
        <fullName evidence="3">ApeA N-terminal domain-containing protein</fullName>
    </recommendedName>
</protein>
<keyword evidence="2" id="KW-1185">Reference proteome</keyword>
<proteinExistence type="predicted"/>